<accession>A0A916XE81</accession>
<sequence>MQTSDTSAAPGTSAVIVIDLQTGMFDGKLFEPIHQAGPLQDKVRAVIAWARDNKHPLCFIRHDAEAGDPLAPDAPGWPVWPALGQRPDEPTFSKNVGDAFSQPALLEWLEAHGARKVILLGAQTDFCVAATTDGALALGLDVSIIADAHSTWASDGQTADEIIAKHNARFAAAGARVQTSEQLMGA</sequence>
<organism evidence="3 4">
    <name type="scientific">Undibacterium terreum</name>
    <dbReference type="NCBI Taxonomy" id="1224302"/>
    <lineage>
        <taxon>Bacteria</taxon>
        <taxon>Pseudomonadati</taxon>
        <taxon>Pseudomonadota</taxon>
        <taxon>Betaproteobacteria</taxon>
        <taxon>Burkholderiales</taxon>
        <taxon>Oxalobacteraceae</taxon>
        <taxon>Undibacterium</taxon>
    </lineage>
</organism>
<comment type="caution">
    <text evidence="3">The sequence shown here is derived from an EMBL/GenBank/DDBJ whole genome shotgun (WGS) entry which is preliminary data.</text>
</comment>
<dbReference type="PANTHER" id="PTHR43540">
    <property type="entry name" value="PEROXYUREIDOACRYLATE/UREIDOACRYLATE AMIDOHYDROLASE-RELATED"/>
    <property type="match status" value="1"/>
</dbReference>
<proteinExistence type="predicted"/>
<dbReference type="GO" id="GO:0016787">
    <property type="term" value="F:hydrolase activity"/>
    <property type="evidence" value="ECO:0007669"/>
    <property type="project" value="UniProtKB-KW"/>
</dbReference>
<evidence type="ECO:0000259" key="2">
    <source>
        <dbReference type="Pfam" id="PF00857"/>
    </source>
</evidence>
<feature type="domain" description="Isochorismatase-like" evidence="2">
    <location>
        <begin position="13"/>
        <end position="160"/>
    </location>
</feature>
<dbReference type="SUPFAM" id="SSF52499">
    <property type="entry name" value="Isochorismatase-like hydrolases"/>
    <property type="match status" value="1"/>
</dbReference>
<dbReference type="InterPro" id="IPR050272">
    <property type="entry name" value="Isochorismatase-like_hydrls"/>
</dbReference>
<dbReference type="Pfam" id="PF00857">
    <property type="entry name" value="Isochorismatase"/>
    <property type="match status" value="1"/>
</dbReference>
<protein>
    <submittedName>
        <fullName evidence="3">Isochorismatase</fullName>
    </submittedName>
</protein>
<dbReference type="PANTHER" id="PTHR43540:SF14">
    <property type="entry name" value="ISOCHORISMATASE"/>
    <property type="match status" value="1"/>
</dbReference>
<dbReference type="InterPro" id="IPR036380">
    <property type="entry name" value="Isochorismatase-like_sf"/>
</dbReference>
<reference evidence="3" key="2">
    <citation type="submission" date="2020-09" db="EMBL/GenBank/DDBJ databases">
        <authorList>
            <person name="Sun Q."/>
            <person name="Zhou Y."/>
        </authorList>
    </citation>
    <scope>NUCLEOTIDE SEQUENCE</scope>
    <source>
        <strain evidence="3">CGMCC 1.10998</strain>
    </source>
</reference>
<dbReference type="AlphaFoldDB" id="A0A916XE81"/>
<dbReference type="RefSeq" id="WP_188564727.1">
    <property type="nucleotide sequence ID" value="NZ_BMED01000001.1"/>
</dbReference>
<name>A0A916XE81_9BURK</name>
<evidence type="ECO:0000256" key="1">
    <source>
        <dbReference type="ARBA" id="ARBA00022801"/>
    </source>
</evidence>
<evidence type="ECO:0000313" key="4">
    <source>
        <dbReference type="Proteomes" id="UP000637423"/>
    </source>
</evidence>
<keyword evidence="4" id="KW-1185">Reference proteome</keyword>
<dbReference type="InterPro" id="IPR000868">
    <property type="entry name" value="Isochorismatase-like_dom"/>
</dbReference>
<evidence type="ECO:0000313" key="3">
    <source>
        <dbReference type="EMBL" id="GGC64021.1"/>
    </source>
</evidence>
<reference evidence="3" key="1">
    <citation type="journal article" date="2014" name="Int. J. Syst. Evol. Microbiol.">
        <title>Complete genome sequence of Corynebacterium casei LMG S-19264T (=DSM 44701T), isolated from a smear-ripened cheese.</title>
        <authorList>
            <consortium name="US DOE Joint Genome Institute (JGI-PGF)"/>
            <person name="Walter F."/>
            <person name="Albersmeier A."/>
            <person name="Kalinowski J."/>
            <person name="Ruckert C."/>
        </authorList>
    </citation>
    <scope>NUCLEOTIDE SEQUENCE</scope>
    <source>
        <strain evidence="3">CGMCC 1.10998</strain>
    </source>
</reference>
<dbReference type="EMBL" id="BMED01000001">
    <property type="protein sequence ID" value="GGC64021.1"/>
    <property type="molecule type" value="Genomic_DNA"/>
</dbReference>
<dbReference type="Proteomes" id="UP000637423">
    <property type="component" value="Unassembled WGS sequence"/>
</dbReference>
<keyword evidence="1" id="KW-0378">Hydrolase</keyword>
<dbReference type="Gene3D" id="3.40.50.850">
    <property type="entry name" value="Isochorismatase-like"/>
    <property type="match status" value="1"/>
</dbReference>
<gene>
    <name evidence="3" type="ORF">GCM10011396_08690</name>
</gene>